<comment type="caution">
    <text evidence="8">The sequence shown here is derived from an EMBL/GenBank/DDBJ whole genome shotgun (WGS) entry which is preliminary data.</text>
</comment>
<keyword evidence="4" id="KW-0804">Transcription</keyword>
<evidence type="ECO:0000313" key="8">
    <source>
        <dbReference type="EMBL" id="KAJ3573197.1"/>
    </source>
</evidence>
<dbReference type="GO" id="GO:0005634">
    <property type="term" value="C:nucleus"/>
    <property type="evidence" value="ECO:0007669"/>
    <property type="project" value="UniProtKB-SubCell"/>
</dbReference>
<dbReference type="Gene3D" id="4.10.240.10">
    <property type="entry name" value="Zn(2)-C6 fungal-type DNA-binding domain"/>
    <property type="match status" value="1"/>
</dbReference>
<dbReference type="GO" id="GO:0003677">
    <property type="term" value="F:DNA binding"/>
    <property type="evidence" value="ECO:0007669"/>
    <property type="project" value="InterPro"/>
</dbReference>
<evidence type="ECO:0000256" key="6">
    <source>
        <dbReference type="SAM" id="MobiDB-lite"/>
    </source>
</evidence>
<dbReference type="InterPro" id="IPR050815">
    <property type="entry name" value="TF_fung"/>
</dbReference>
<dbReference type="Pfam" id="PF00172">
    <property type="entry name" value="Zn_clus"/>
    <property type="match status" value="1"/>
</dbReference>
<feature type="compositionally biased region" description="Polar residues" evidence="6">
    <location>
        <begin position="105"/>
        <end position="121"/>
    </location>
</feature>
<evidence type="ECO:0000259" key="7">
    <source>
        <dbReference type="PROSITE" id="PS50048"/>
    </source>
</evidence>
<gene>
    <name evidence="8" type="ORF">NPX13_g4785</name>
</gene>
<keyword evidence="5" id="KW-0539">Nucleus</keyword>
<dbReference type="SMART" id="SM00066">
    <property type="entry name" value="GAL4"/>
    <property type="match status" value="1"/>
</dbReference>
<evidence type="ECO:0000313" key="9">
    <source>
        <dbReference type="Proteomes" id="UP001148614"/>
    </source>
</evidence>
<dbReference type="AlphaFoldDB" id="A0A9W8TNA2"/>
<feature type="region of interest" description="Disordered" evidence="6">
    <location>
        <begin position="918"/>
        <end position="959"/>
    </location>
</feature>
<accession>A0A9W8TNA2</accession>
<feature type="region of interest" description="Disordered" evidence="6">
    <location>
        <begin position="23"/>
        <end position="51"/>
    </location>
</feature>
<evidence type="ECO:0000256" key="3">
    <source>
        <dbReference type="ARBA" id="ARBA00023015"/>
    </source>
</evidence>
<organism evidence="8 9">
    <name type="scientific">Xylaria arbuscula</name>
    <dbReference type="NCBI Taxonomy" id="114810"/>
    <lineage>
        <taxon>Eukaryota</taxon>
        <taxon>Fungi</taxon>
        <taxon>Dikarya</taxon>
        <taxon>Ascomycota</taxon>
        <taxon>Pezizomycotina</taxon>
        <taxon>Sordariomycetes</taxon>
        <taxon>Xylariomycetidae</taxon>
        <taxon>Xylariales</taxon>
        <taxon>Xylariaceae</taxon>
        <taxon>Xylaria</taxon>
    </lineage>
</organism>
<reference evidence="8" key="1">
    <citation type="submission" date="2022-07" db="EMBL/GenBank/DDBJ databases">
        <title>Genome Sequence of Xylaria arbuscula.</title>
        <authorList>
            <person name="Buettner E."/>
        </authorList>
    </citation>
    <scope>NUCLEOTIDE SEQUENCE</scope>
    <source>
        <strain evidence="8">VT107</strain>
    </source>
</reference>
<feature type="compositionally biased region" description="Basic and acidic residues" evidence="6">
    <location>
        <begin position="317"/>
        <end position="348"/>
    </location>
</feature>
<evidence type="ECO:0000256" key="1">
    <source>
        <dbReference type="ARBA" id="ARBA00004123"/>
    </source>
</evidence>
<dbReference type="EMBL" id="JANPWZ010000701">
    <property type="protein sequence ID" value="KAJ3573197.1"/>
    <property type="molecule type" value="Genomic_DNA"/>
</dbReference>
<dbReference type="CDD" id="cd12148">
    <property type="entry name" value="fungal_TF_MHR"/>
    <property type="match status" value="1"/>
</dbReference>
<feature type="region of interest" description="Disordered" evidence="6">
    <location>
        <begin position="100"/>
        <end position="121"/>
    </location>
</feature>
<evidence type="ECO:0000256" key="2">
    <source>
        <dbReference type="ARBA" id="ARBA00022723"/>
    </source>
</evidence>
<keyword evidence="3" id="KW-0805">Transcription regulation</keyword>
<evidence type="ECO:0000256" key="4">
    <source>
        <dbReference type="ARBA" id="ARBA00023163"/>
    </source>
</evidence>
<dbReference type="PROSITE" id="PS50048">
    <property type="entry name" value="ZN2_CY6_FUNGAL_2"/>
    <property type="match status" value="1"/>
</dbReference>
<feature type="domain" description="Zn(2)-C6 fungal-type" evidence="7">
    <location>
        <begin position="278"/>
        <end position="310"/>
    </location>
</feature>
<dbReference type="GO" id="GO:0008270">
    <property type="term" value="F:zinc ion binding"/>
    <property type="evidence" value="ECO:0007669"/>
    <property type="project" value="InterPro"/>
</dbReference>
<protein>
    <recommendedName>
        <fullName evidence="7">Zn(2)-C6 fungal-type domain-containing protein</fullName>
    </recommendedName>
</protein>
<dbReference type="Proteomes" id="UP001148614">
    <property type="component" value="Unassembled WGS sequence"/>
</dbReference>
<dbReference type="InterPro" id="IPR036864">
    <property type="entry name" value="Zn2-C6_fun-type_DNA-bd_sf"/>
</dbReference>
<dbReference type="PROSITE" id="PS00463">
    <property type="entry name" value="ZN2_CY6_FUNGAL_1"/>
    <property type="match status" value="1"/>
</dbReference>
<dbReference type="GO" id="GO:0006351">
    <property type="term" value="P:DNA-templated transcription"/>
    <property type="evidence" value="ECO:0007669"/>
    <property type="project" value="InterPro"/>
</dbReference>
<dbReference type="PANTHER" id="PTHR47338">
    <property type="entry name" value="ZN(II)2CYS6 TRANSCRIPTION FACTOR (EUROFUNG)-RELATED"/>
    <property type="match status" value="1"/>
</dbReference>
<keyword evidence="2" id="KW-0479">Metal-binding</keyword>
<feature type="compositionally biased region" description="Basic and acidic residues" evidence="6">
    <location>
        <begin position="37"/>
        <end position="51"/>
    </location>
</feature>
<dbReference type="GO" id="GO:0000981">
    <property type="term" value="F:DNA-binding transcription factor activity, RNA polymerase II-specific"/>
    <property type="evidence" value="ECO:0007669"/>
    <property type="project" value="InterPro"/>
</dbReference>
<dbReference type="SMART" id="SM00906">
    <property type="entry name" value="Fungal_trans"/>
    <property type="match status" value="1"/>
</dbReference>
<dbReference type="PANTHER" id="PTHR47338:SF5">
    <property type="entry name" value="ZN(II)2CYS6 TRANSCRIPTION FACTOR (EUROFUNG)"/>
    <property type="match status" value="1"/>
</dbReference>
<proteinExistence type="predicted"/>
<feature type="region of interest" description="Disordered" evidence="6">
    <location>
        <begin position="314"/>
        <end position="348"/>
    </location>
</feature>
<evidence type="ECO:0000256" key="5">
    <source>
        <dbReference type="ARBA" id="ARBA00023242"/>
    </source>
</evidence>
<keyword evidence="9" id="KW-1185">Reference proteome</keyword>
<dbReference type="Pfam" id="PF04082">
    <property type="entry name" value="Fungal_trans"/>
    <property type="match status" value="1"/>
</dbReference>
<feature type="region of interest" description="Disordered" evidence="6">
    <location>
        <begin position="170"/>
        <end position="277"/>
    </location>
</feature>
<dbReference type="InterPro" id="IPR007219">
    <property type="entry name" value="XnlR_reg_dom"/>
</dbReference>
<dbReference type="CDD" id="cd00067">
    <property type="entry name" value="GAL4"/>
    <property type="match status" value="1"/>
</dbReference>
<dbReference type="SUPFAM" id="SSF57701">
    <property type="entry name" value="Zn2/Cys6 DNA-binding domain"/>
    <property type="match status" value="1"/>
</dbReference>
<dbReference type="InterPro" id="IPR001138">
    <property type="entry name" value="Zn2Cys6_DnaBD"/>
</dbReference>
<name>A0A9W8TNA2_9PEZI</name>
<sequence length="1063" mass="117820">MSVCSTTNSPRWQHRASGTVLCAETQSGGPNQMPDCEQTHAEPPARPDEKSHIGVTACSECTTASAAKLSLLLGMGCLHPLFFSSSITVQIQGSSAIDPAHTPKLTAQDSRDNGSALSTVRSPTSAAAGYYVTELASTTKNLASWAEPPRHLSTVPIYCRSEQDPAATISTPIRIHSILSPPNPRGLDESLSATSGRETPKPTYGGSLSPSDPLSQPPSPVDRTYSEAEQPGVELRVADTADGTGTGEHGMTAMRPIVASNDGKRQPKMRPPMRSSIACTRCRKSKIKCENKNGETPCESCVKTGSQCIFKVPDPTPPKRLEPPAIVKQERDGGSDRKRFKKTDDTRDARQRAMANAEEVLSASFLTEDLWEQLLDLYKLHIAAELPFLHVPTIMERLNRRSKAAHFEHNLDSNLVLLGILTLTARFHPDLVRYTAHQSSSTRPRTASCQPDPSLASDYYADVLAMALGPVKTMMGTVSLDRVAALLMLGLYAWSQTQPKSGGIEAWLYVGFAIRMAQSLGLEREGAGELEDADIRDLRLKNISCQPQLALRKEIKRRMMFSCFILDKMLACGKNRTSIVQSEDLKIQLPCSEGFFEISREVRTGSLHQLECDGDDNLLSRFIQLVKLWGDISKYSFRGGRVEDKYPPWNPSSDFYSLTKDLELFDSNLPSAFTFSRSNYYKNSESPRVSSTFVLLHMLRFVCLIMLHREYVPFVPIRCREPEGPLDHPTFTKEETPAGFWRTSAEQLFKAARGIVDLIEICQKKDKLPQSTIVLFAVWTASFVGLYGAHFSQMDTERHMLSFNHEDVGDDVLKEIFTRGPTAVTFHTLLKMANWQKMASAYVDILHGMNEYFNITKQDYYKYSDKNGRPNKATLQVRKGGIGGGLEEYQPMTPLKDLGFLQPSQQGIADLSEQFRKRGAENGASARSAPPMSFTAINHRHGSSLPTPTPARPLSAAMPSPEAPHILPGPYAEPRRYPNVPWHPPQMPPIQTYPTPSSVLDPEPAVPPAYEPSLMDDSEQFWERLQMGELHRFADSCDLSLLSTGEPEIPTTDMPFGGSWYNL</sequence>
<dbReference type="VEuPathDB" id="FungiDB:F4678DRAFT_146854"/>
<comment type="subcellular location">
    <subcellularLocation>
        <location evidence="1">Nucleus</location>
    </subcellularLocation>
</comment>